<evidence type="ECO:0008006" key="3">
    <source>
        <dbReference type="Google" id="ProtNLM"/>
    </source>
</evidence>
<name>A0A8T2JNY3_9PIPI</name>
<evidence type="ECO:0000313" key="2">
    <source>
        <dbReference type="Proteomes" id="UP000812440"/>
    </source>
</evidence>
<accession>A0A8T2JNY3</accession>
<proteinExistence type="predicted"/>
<dbReference type="EMBL" id="JAACNH010000004">
    <property type="protein sequence ID" value="KAG8445050.1"/>
    <property type="molecule type" value="Genomic_DNA"/>
</dbReference>
<dbReference type="Proteomes" id="UP000812440">
    <property type="component" value="Chromosome 5"/>
</dbReference>
<keyword evidence="2" id="KW-1185">Reference proteome</keyword>
<dbReference type="AlphaFoldDB" id="A0A8T2JNY3"/>
<sequence>MIKFVVCNCRLVGECNYDQITTVNNTALSIASCTCLGNFTGLNCNSPKNQCMQGCYPGVLCSNTDGCGLCPSGLDGDGLHCVVAVGKNGFNTL</sequence>
<protein>
    <recommendedName>
        <fullName evidence="3">EGF-like domain-containing protein</fullName>
    </recommendedName>
</protein>
<reference evidence="1" key="1">
    <citation type="thesis" date="2020" institute="ProQuest LLC" country="789 East Eisenhower Parkway, Ann Arbor, MI, USA">
        <title>Comparative Genomics and Chromosome Evolution.</title>
        <authorList>
            <person name="Mudd A.B."/>
        </authorList>
    </citation>
    <scope>NUCLEOTIDE SEQUENCE</scope>
    <source>
        <strain evidence="1">Female2</strain>
        <tissue evidence="1">Blood</tissue>
    </source>
</reference>
<gene>
    <name evidence="1" type="ORF">GDO86_009985</name>
</gene>
<dbReference type="OrthoDB" id="4405280at2759"/>
<organism evidence="1 2">
    <name type="scientific">Hymenochirus boettgeri</name>
    <name type="common">Congo dwarf clawed frog</name>
    <dbReference type="NCBI Taxonomy" id="247094"/>
    <lineage>
        <taxon>Eukaryota</taxon>
        <taxon>Metazoa</taxon>
        <taxon>Chordata</taxon>
        <taxon>Craniata</taxon>
        <taxon>Vertebrata</taxon>
        <taxon>Euteleostomi</taxon>
        <taxon>Amphibia</taxon>
        <taxon>Batrachia</taxon>
        <taxon>Anura</taxon>
        <taxon>Pipoidea</taxon>
        <taxon>Pipidae</taxon>
        <taxon>Pipinae</taxon>
        <taxon>Hymenochirus</taxon>
    </lineage>
</organism>
<comment type="caution">
    <text evidence="1">The sequence shown here is derived from an EMBL/GenBank/DDBJ whole genome shotgun (WGS) entry which is preliminary data.</text>
</comment>
<evidence type="ECO:0000313" key="1">
    <source>
        <dbReference type="EMBL" id="KAG8445050.1"/>
    </source>
</evidence>
<dbReference type="PROSITE" id="PS51257">
    <property type="entry name" value="PROKAR_LIPOPROTEIN"/>
    <property type="match status" value="1"/>
</dbReference>